<dbReference type="PANTHER" id="PTHR22855">
    <property type="entry name" value="ACETYL, PROPIONYL, PYRUVATE, AND GLUTACONYL CARBOXYLASE-RELATED"/>
    <property type="match status" value="1"/>
</dbReference>
<feature type="domain" description="CoA carboxyltransferase N-terminal" evidence="3">
    <location>
        <begin position="19"/>
        <end position="278"/>
    </location>
</feature>
<dbReference type="InterPro" id="IPR011763">
    <property type="entry name" value="COA_CT_C"/>
</dbReference>
<dbReference type="InterPro" id="IPR034733">
    <property type="entry name" value="AcCoA_carboxyl_beta"/>
</dbReference>
<evidence type="ECO:0000259" key="4">
    <source>
        <dbReference type="PROSITE" id="PS50989"/>
    </source>
</evidence>
<dbReference type="FunFam" id="3.90.226.10:FF:000007">
    <property type="entry name" value="Methylcrotonoyl-CoA carboxylase subunit beta"/>
    <property type="match status" value="1"/>
</dbReference>
<dbReference type="Proteomes" id="UP000564885">
    <property type="component" value="Unassembled WGS sequence"/>
</dbReference>
<evidence type="ECO:0000313" key="5">
    <source>
        <dbReference type="EMBL" id="NNM71871.1"/>
    </source>
</evidence>
<evidence type="ECO:0000256" key="2">
    <source>
        <dbReference type="ARBA" id="ARBA00046317"/>
    </source>
</evidence>
<dbReference type="RefSeq" id="WP_171217402.1">
    <property type="nucleotide sequence ID" value="NZ_JABEPP010000002.1"/>
</dbReference>
<reference evidence="5 6" key="1">
    <citation type="submission" date="2020-04" db="EMBL/GenBank/DDBJ databases">
        <title>Enterovirga sp. isolate from soil.</title>
        <authorList>
            <person name="Chea S."/>
            <person name="Kim D.-U."/>
        </authorList>
    </citation>
    <scope>NUCLEOTIDE SEQUENCE [LARGE SCALE GENOMIC DNA]</scope>
    <source>
        <strain evidence="5 6">DB1703</strain>
    </source>
</reference>
<organism evidence="5 6">
    <name type="scientific">Enterovirga aerilata</name>
    <dbReference type="NCBI Taxonomy" id="2730920"/>
    <lineage>
        <taxon>Bacteria</taxon>
        <taxon>Pseudomonadati</taxon>
        <taxon>Pseudomonadota</taxon>
        <taxon>Alphaproteobacteria</taxon>
        <taxon>Hyphomicrobiales</taxon>
        <taxon>Methylobacteriaceae</taxon>
        <taxon>Enterovirga</taxon>
    </lineage>
</organism>
<proteinExistence type="inferred from homology"/>
<evidence type="ECO:0000256" key="1">
    <source>
        <dbReference type="ARBA" id="ARBA00006102"/>
    </source>
</evidence>
<dbReference type="Pfam" id="PF01039">
    <property type="entry name" value="Carboxyl_trans"/>
    <property type="match status" value="1"/>
</dbReference>
<evidence type="ECO:0000259" key="3">
    <source>
        <dbReference type="PROSITE" id="PS50980"/>
    </source>
</evidence>
<gene>
    <name evidence="5" type="ORF">HJG44_05600</name>
</gene>
<dbReference type="FunFam" id="3.90.226.10:FF:000004">
    <property type="entry name" value="Methylcrotonoyl-CoA carboxylase beta chain"/>
    <property type="match status" value="1"/>
</dbReference>
<evidence type="ECO:0000313" key="6">
    <source>
        <dbReference type="Proteomes" id="UP000564885"/>
    </source>
</evidence>
<dbReference type="AlphaFoldDB" id="A0A849I3F2"/>
<comment type="caution">
    <text evidence="5">The sequence shown here is derived from an EMBL/GenBank/DDBJ whole genome shotgun (WGS) entry which is preliminary data.</text>
</comment>
<keyword evidence="6" id="KW-1185">Reference proteome</keyword>
<comment type="pathway">
    <text evidence="2">Amino-acid degradation; L-leucine degradation.</text>
</comment>
<dbReference type="SUPFAM" id="SSF52096">
    <property type="entry name" value="ClpP/crotonase"/>
    <property type="match status" value="2"/>
</dbReference>
<dbReference type="PANTHER" id="PTHR22855:SF13">
    <property type="entry name" value="METHYLCROTONOYL-COA CARBOXYLASE BETA CHAIN, MITOCHONDRIAL"/>
    <property type="match status" value="1"/>
</dbReference>
<dbReference type="InterPro" id="IPR029045">
    <property type="entry name" value="ClpP/crotonase-like_dom_sf"/>
</dbReference>
<feature type="domain" description="CoA carboxyltransferase C-terminal" evidence="4">
    <location>
        <begin position="288"/>
        <end position="527"/>
    </location>
</feature>
<dbReference type="PROSITE" id="PS50980">
    <property type="entry name" value="COA_CT_NTER"/>
    <property type="match status" value="1"/>
</dbReference>
<dbReference type="EMBL" id="JABEPP010000002">
    <property type="protein sequence ID" value="NNM71871.1"/>
    <property type="molecule type" value="Genomic_DNA"/>
</dbReference>
<name>A0A849I3F2_9HYPH</name>
<dbReference type="GO" id="GO:1905202">
    <property type="term" value="C:methylcrotonoyl-CoA carboxylase complex"/>
    <property type="evidence" value="ECO:0007669"/>
    <property type="project" value="TreeGrafter"/>
</dbReference>
<dbReference type="PROSITE" id="PS50989">
    <property type="entry name" value="COA_CT_CTER"/>
    <property type="match status" value="1"/>
</dbReference>
<dbReference type="Gene3D" id="3.90.226.10">
    <property type="entry name" value="2-enoyl-CoA Hydratase, Chain A, domain 1"/>
    <property type="match status" value="2"/>
</dbReference>
<comment type="similarity">
    <text evidence="1">Belongs to the AccD/PCCB family.</text>
</comment>
<sequence length="535" mass="57777">MPVIQSSADLVSDAAKANRESWAALREELLAKRAAAGQGGPKRARDRHLARGKLLPRDRVQRLLDPGSPFLELSPLAANGMYDGDIHAAGVITGIGRVMGREVVIVCNDATIKGGTYFPMTVKKHLRAQEIARENRLPCLYLVDSGGANLPEWPEVFPDREHFGRIFYNQATMSAEGIPQIACVMGSCTAGGAYVPAMSDEAIIVRKQGTIFLGGPPLVKAATGEVVSAEDLGGADVHARLSGVADHYATDDVHALAILRRIVGTLNTVKRPEIDIEPALAPRYDASEIEALVPTDLKKQYDIREVIARLVDGSEFDEFKRLFGTTLVTGFARLGGMPVGIIGNNGILYSESAQKGAHFIELCCQRRIPLLFLQNISGFMVGRDYEAGGIAKNGAKLVTAVSTARVPKLTLVVGGSYGAGNYGMCGRAYSPRFLFTWPNARVALMGSEQAASVLAQVRRDNIEAAGGSWPAEEEEAFKAPIRDQFERESNPYFATARLWDDGIILPSETRRVLSLALSAALNAPIPETKFGVFRM</sequence>
<dbReference type="GO" id="GO:0006552">
    <property type="term" value="P:L-leucine catabolic process"/>
    <property type="evidence" value="ECO:0007669"/>
    <property type="project" value="TreeGrafter"/>
</dbReference>
<accession>A0A849I3F2</accession>
<dbReference type="InterPro" id="IPR045190">
    <property type="entry name" value="MCCB/AccD1-like"/>
</dbReference>
<dbReference type="GO" id="GO:0004485">
    <property type="term" value="F:methylcrotonoyl-CoA carboxylase activity"/>
    <property type="evidence" value="ECO:0007669"/>
    <property type="project" value="TreeGrafter"/>
</dbReference>
<protein>
    <submittedName>
        <fullName evidence="5">Methylcrotonoyl-CoA carboxylase</fullName>
    </submittedName>
</protein>
<dbReference type="InterPro" id="IPR011762">
    <property type="entry name" value="COA_CT_N"/>
</dbReference>